<evidence type="ECO:0000256" key="1">
    <source>
        <dbReference type="ARBA" id="ARBA00004651"/>
    </source>
</evidence>
<evidence type="ECO:0000256" key="7">
    <source>
        <dbReference type="SAM" id="MobiDB-lite"/>
    </source>
</evidence>
<evidence type="ECO:0000313" key="8">
    <source>
        <dbReference type="EMBL" id="RDB57745.1"/>
    </source>
</evidence>
<dbReference type="EMBL" id="PPTO01000011">
    <property type="protein sequence ID" value="RDB57745.1"/>
    <property type="molecule type" value="Genomic_DNA"/>
</dbReference>
<evidence type="ECO:0000256" key="4">
    <source>
        <dbReference type="ARBA" id="ARBA00022692"/>
    </source>
</evidence>
<evidence type="ECO:0000256" key="2">
    <source>
        <dbReference type="ARBA" id="ARBA00008806"/>
    </source>
</evidence>
<dbReference type="AlphaFoldDB" id="A0A369LHZ1"/>
<dbReference type="PANTHER" id="PTHR37937:SF1">
    <property type="entry name" value="CONJUGATIVE TRANSFER: DNA TRANSPORT"/>
    <property type="match status" value="1"/>
</dbReference>
<comment type="subcellular location">
    <subcellularLocation>
        <location evidence="1">Cell membrane</location>
        <topology evidence="1">Multi-pass membrane protein</topology>
    </subcellularLocation>
</comment>
<dbReference type="InterPro" id="IPR027417">
    <property type="entry name" value="P-loop_NTPase"/>
</dbReference>
<proteinExistence type="inferred from homology"/>
<dbReference type="InterPro" id="IPR051539">
    <property type="entry name" value="T4SS-coupling_protein"/>
</dbReference>
<reference evidence="8 9" key="1">
    <citation type="journal article" date="2018" name="Elife">
        <title>Discovery and characterization of a prevalent human gut bacterial enzyme sufficient for the inactivation of a family of plant toxins.</title>
        <authorList>
            <person name="Koppel N."/>
            <person name="Bisanz J.E."/>
            <person name="Pandelia M.E."/>
            <person name="Turnbaugh P.J."/>
            <person name="Balskus E.P."/>
        </authorList>
    </citation>
    <scope>NUCLEOTIDE SEQUENCE [LARGE SCALE GENOMIC DNA]</scope>
    <source>
        <strain evidence="8 9">OB21 GAM31</strain>
    </source>
</reference>
<dbReference type="InterPro" id="IPR003688">
    <property type="entry name" value="TraG/VirD4"/>
</dbReference>
<evidence type="ECO:0008006" key="10">
    <source>
        <dbReference type="Google" id="ProtNLM"/>
    </source>
</evidence>
<evidence type="ECO:0000256" key="3">
    <source>
        <dbReference type="ARBA" id="ARBA00022475"/>
    </source>
</evidence>
<dbReference type="GO" id="GO:0005886">
    <property type="term" value="C:plasma membrane"/>
    <property type="evidence" value="ECO:0007669"/>
    <property type="project" value="UniProtKB-SubCell"/>
</dbReference>
<dbReference type="PANTHER" id="PTHR37937">
    <property type="entry name" value="CONJUGATIVE TRANSFER: DNA TRANSPORT"/>
    <property type="match status" value="1"/>
</dbReference>
<dbReference type="Proteomes" id="UP000253975">
    <property type="component" value="Unassembled WGS sequence"/>
</dbReference>
<sequence length="552" mass="61201">MHRSNGRNARGACPKSTTRHGAAEREPGNTLLPPHAAPTAALAAFPALLMGEHARRIPHSPTAFTEDLMKIAEFETLVENAAETGHSAWTDAAVESGLMREVDTHDPRLAYRGRTLLTAHTEIETDTWQSGLNNNVLVLGCSGGGKTRHHVKPNLLQASGSYIVLDCKGSLYREVGPYLAEAGYVVDQLDFSTMGGTVGYNPLANVRFVDGEPLQQDIIAIASAICPIEDHESDPFWPQAAANYLCAYITYVLEALPSTEWHMGSVMQVFEAACSGRVDRMFAQLDADEPGAFAPALYRRTRVTCGAEKMHSSILGILAANLMPFGFPEATNAYRRARQVDFRSFGREKRALFVTINDMDRSLDRLTSMFIRQAFCALCDSADHDYPDHRLPVPVRFVLDDFANLNLPHIDDVLAVIRSREISCTIICQTISQLEARYGTPAANSIIGNCDAQLVLAFQDERTAQYFATRANKPASALLETPAGMWWVFVRGQRGRMEQAYRLEDHPRYPELVACLERAETEAVFSTPDEWEFEEFFDFDEPDEPFSPCPAA</sequence>
<name>A0A369LHZ1_9ACTN</name>
<keyword evidence="5" id="KW-1133">Transmembrane helix</keyword>
<dbReference type="CDD" id="cd01127">
    <property type="entry name" value="TrwB_TraG_TraD_VirD4"/>
    <property type="match status" value="1"/>
</dbReference>
<evidence type="ECO:0000256" key="5">
    <source>
        <dbReference type="ARBA" id="ARBA00022989"/>
    </source>
</evidence>
<comment type="caution">
    <text evidence="8">The sequence shown here is derived from an EMBL/GenBank/DDBJ whole genome shotgun (WGS) entry which is preliminary data.</text>
</comment>
<comment type="similarity">
    <text evidence="2">Belongs to the VirD4/TraG family.</text>
</comment>
<protein>
    <recommendedName>
        <fullName evidence="10">Type IV secretion system protein VirD4</fullName>
    </recommendedName>
</protein>
<dbReference type="NCBIfam" id="NF045973">
    <property type="entry name" value="conju_CD1115"/>
    <property type="match status" value="1"/>
</dbReference>
<dbReference type="SUPFAM" id="SSF52540">
    <property type="entry name" value="P-loop containing nucleoside triphosphate hydrolases"/>
    <property type="match status" value="1"/>
</dbReference>
<keyword evidence="4" id="KW-0812">Transmembrane</keyword>
<keyword evidence="3" id="KW-1003">Cell membrane</keyword>
<evidence type="ECO:0000256" key="6">
    <source>
        <dbReference type="ARBA" id="ARBA00023136"/>
    </source>
</evidence>
<organism evidence="8 9">
    <name type="scientific">Slackia isoflavoniconvertens</name>
    <dbReference type="NCBI Taxonomy" id="572010"/>
    <lineage>
        <taxon>Bacteria</taxon>
        <taxon>Bacillati</taxon>
        <taxon>Actinomycetota</taxon>
        <taxon>Coriobacteriia</taxon>
        <taxon>Eggerthellales</taxon>
        <taxon>Eggerthellaceae</taxon>
        <taxon>Slackia</taxon>
    </lineage>
</organism>
<evidence type="ECO:0000313" key="9">
    <source>
        <dbReference type="Proteomes" id="UP000253975"/>
    </source>
</evidence>
<feature type="region of interest" description="Disordered" evidence="7">
    <location>
        <begin position="1"/>
        <end position="33"/>
    </location>
</feature>
<dbReference type="Gene3D" id="3.40.50.300">
    <property type="entry name" value="P-loop containing nucleotide triphosphate hydrolases"/>
    <property type="match status" value="1"/>
</dbReference>
<gene>
    <name evidence="8" type="ORF">C1881_07105</name>
</gene>
<dbReference type="Pfam" id="PF02534">
    <property type="entry name" value="T4SS-DNA_transf"/>
    <property type="match status" value="1"/>
</dbReference>
<keyword evidence="6" id="KW-0472">Membrane</keyword>
<accession>A0A369LHZ1</accession>